<feature type="transmembrane region" description="Helical" evidence="5">
    <location>
        <begin position="111"/>
        <end position="129"/>
    </location>
</feature>
<accession>A0A163EEX4</accession>
<evidence type="ECO:0008006" key="8">
    <source>
        <dbReference type="Google" id="ProtNLM"/>
    </source>
</evidence>
<organism evidence="6 7">
    <name type="scientific">Phycomyces blakesleeanus (strain ATCC 8743b / DSM 1359 / FGSC 10004 / NBRC 33097 / NRRL 1555)</name>
    <dbReference type="NCBI Taxonomy" id="763407"/>
    <lineage>
        <taxon>Eukaryota</taxon>
        <taxon>Fungi</taxon>
        <taxon>Fungi incertae sedis</taxon>
        <taxon>Mucoromycota</taxon>
        <taxon>Mucoromycotina</taxon>
        <taxon>Mucoromycetes</taxon>
        <taxon>Mucorales</taxon>
        <taxon>Phycomycetaceae</taxon>
        <taxon>Phycomyces</taxon>
    </lineage>
</organism>
<feature type="transmembrane region" description="Helical" evidence="5">
    <location>
        <begin position="202"/>
        <end position="221"/>
    </location>
</feature>
<dbReference type="PANTHER" id="PTHR10924">
    <property type="entry name" value="MAJOR FACILITATOR SUPERFAMILY PROTEIN-RELATED"/>
    <property type="match status" value="1"/>
</dbReference>
<dbReference type="InterPro" id="IPR049680">
    <property type="entry name" value="FLVCR1-2_SLC49-like"/>
</dbReference>
<dbReference type="GO" id="GO:0097037">
    <property type="term" value="P:heme export"/>
    <property type="evidence" value="ECO:0007669"/>
    <property type="project" value="TreeGrafter"/>
</dbReference>
<keyword evidence="4 5" id="KW-0472">Membrane</keyword>
<proteinExistence type="predicted"/>
<keyword evidence="2 5" id="KW-0812">Transmembrane</keyword>
<dbReference type="GeneID" id="28991297"/>
<evidence type="ECO:0000256" key="5">
    <source>
        <dbReference type="SAM" id="Phobius"/>
    </source>
</evidence>
<gene>
    <name evidence="6" type="ORF">PHYBLDRAFT_140389</name>
</gene>
<dbReference type="InterPro" id="IPR011701">
    <property type="entry name" value="MFS"/>
</dbReference>
<feature type="transmembrane region" description="Helical" evidence="5">
    <location>
        <begin position="68"/>
        <end position="90"/>
    </location>
</feature>
<evidence type="ECO:0000256" key="4">
    <source>
        <dbReference type="ARBA" id="ARBA00023136"/>
    </source>
</evidence>
<name>A0A163EEX4_PHYB8</name>
<feature type="transmembrane region" description="Helical" evidence="5">
    <location>
        <begin position="250"/>
        <end position="275"/>
    </location>
</feature>
<dbReference type="EMBL" id="KV440973">
    <property type="protein sequence ID" value="OAD78290.1"/>
    <property type="molecule type" value="Genomic_DNA"/>
</dbReference>
<dbReference type="Proteomes" id="UP000077315">
    <property type="component" value="Unassembled WGS sequence"/>
</dbReference>
<dbReference type="VEuPathDB" id="FungiDB:PHYBLDRAFT_140389"/>
<feature type="transmembrane region" description="Helical" evidence="5">
    <location>
        <begin position="287"/>
        <end position="310"/>
    </location>
</feature>
<dbReference type="RefSeq" id="XP_018296330.1">
    <property type="nucleotide sequence ID" value="XM_018430391.1"/>
</dbReference>
<feature type="transmembrane region" description="Helical" evidence="5">
    <location>
        <begin position="413"/>
        <end position="432"/>
    </location>
</feature>
<evidence type="ECO:0000256" key="2">
    <source>
        <dbReference type="ARBA" id="ARBA00022692"/>
    </source>
</evidence>
<dbReference type="GO" id="GO:0020037">
    <property type="term" value="F:heme binding"/>
    <property type="evidence" value="ECO:0007669"/>
    <property type="project" value="TreeGrafter"/>
</dbReference>
<dbReference type="Pfam" id="PF07690">
    <property type="entry name" value="MFS_1"/>
    <property type="match status" value="1"/>
</dbReference>
<feature type="transmembrane region" description="Helical" evidence="5">
    <location>
        <begin position="135"/>
        <end position="159"/>
    </location>
</feature>
<feature type="transmembrane region" description="Helical" evidence="5">
    <location>
        <begin position="166"/>
        <end position="190"/>
    </location>
</feature>
<dbReference type="OrthoDB" id="422206at2759"/>
<dbReference type="SUPFAM" id="SSF103473">
    <property type="entry name" value="MFS general substrate transporter"/>
    <property type="match status" value="1"/>
</dbReference>
<dbReference type="GO" id="GO:0015232">
    <property type="term" value="F:heme transmembrane transporter activity"/>
    <property type="evidence" value="ECO:0007669"/>
    <property type="project" value="TreeGrafter"/>
</dbReference>
<evidence type="ECO:0000256" key="1">
    <source>
        <dbReference type="ARBA" id="ARBA00004141"/>
    </source>
</evidence>
<dbReference type="Gene3D" id="1.20.1250.20">
    <property type="entry name" value="MFS general substrate transporter like domains"/>
    <property type="match status" value="2"/>
</dbReference>
<dbReference type="PANTHER" id="PTHR10924:SF4">
    <property type="entry name" value="GH15861P"/>
    <property type="match status" value="1"/>
</dbReference>
<protein>
    <recommendedName>
        <fullName evidence="8">Major facilitator superfamily (MFS) profile domain-containing protein</fullName>
    </recommendedName>
</protein>
<feature type="transmembrane region" description="Helical" evidence="5">
    <location>
        <begin position="319"/>
        <end position="337"/>
    </location>
</feature>
<evidence type="ECO:0000256" key="3">
    <source>
        <dbReference type="ARBA" id="ARBA00022989"/>
    </source>
</evidence>
<keyword evidence="3 5" id="KW-1133">Transmembrane helix</keyword>
<keyword evidence="7" id="KW-1185">Reference proteome</keyword>
<sequence length="444" mass="49249">MSNRFIKQKEPAENDELLGFKAQPWHRWCVLFSFSFLSFSSALMWITFAPCLYDFVEYYFQSSTTTTINAISSMSSIYMLSYPFVIHFTFRYFEDYKTSQGNVPGNGLRRGILIGAVLNACGAIVRWLGNGPSPAGFAFVFLAQAFILSIPPRLAVAWFPENEINLATAIAVSCNSLGIAAGCAWSPLAIQKETIEEDIPRLLLMQCLMCLFVLLLICLSFRESPPYPERIQNEASSSEQIAELWKQWPFIYMLVAYAISMGAQCTVVTLLAQIIMPPFEGRVDERYIGLLGSMMLLVGALASVFTGYYLDRTHEYRRVCNMLFFITCLSGLGLSVATEQRSLSGIVVSCGLFGLSSSAIIPAICQYASELFYPVSEIIPAGYLFTVGNIAGVLMVAIMGWSQDEGAKYSMRLPMLGLTLFLFIGAGFMVRVNGQLKRSNASLL</sequence>
<dbReference type="InParanoid" id="A0A163EEX4"/>
<dbReference type="GO" id="GO:0016020">
    <property type="term" value="C:membrane"/>
    <property type="evidence" value="ECO:0007669"/>
    <property type="project" value="UniProtKB-SubCell"/>
</dbReference>
<reference evidence="7" key="1">
    <citation type="submission" date="2015-06" db="EMBL/GenBank/DDBJ databases">
        <title>Expansion of signal transduction pathways in fungi by whole-genome duplication.</title>
        <authorList>
            <consortium name="DOE Joint Genome Institute"/>
            <person name="Corrochano L.M."/>
            <person name="Kuo A."/>
            <person name="Marcet-Houben M."/>
            <person name="Polaino S."/>
            <person name="Salamov A."/>
            <person name="Villalobos J.M."/>
            <person name="Alvarez M.I."/>
            <person name="Avalos J."/>
            <person name="Benito E.P."/>
            <person name="Benoit I."/>
            <person name="Burger G."/>
            <person name="Camino L.P."/>
            <person name="Canovas D."/>
            <person name="Cerda-Olmedo E."/>
            <person name="Cheng J.-F."/>
            <person name="Dominguez A."/>
            <person name="Elias M."/>
            <person name="Eslava A.P."/>
            <person name="Glaser F."/>
            <person name="Grimwood J."/>
            <person name="Gutierrez G."/>
            <person name="Heitman J."/>
            <person name="Henrissat B."/>
            <person name="Iturriaga E.A."/>
            <person name="Lang B.F."/>
            <person name="Lavin J.L."/>
            <person name="Lee S."/>
            <person name="Li W."/>
            <person name="Lindquist E."/>
            <person name="Lopez-Garcia S."/>
            <person name="Luque E.M."/>
            <person name="Marcos A.T."/>
            <person name="Martin J."/>
            <person name="McCluskey K."/>
            <person name="Medina H.R."/>
            <person name="Miralles-Duran A."/>
            <person name="Miyazaki A."/>
            <person name="Munoz-Torres E."/>
            <person name="Oguiza J.A."/>
            <person name="Ohm R."/>
            <person name="Olmedo M."/>
            <person name="Orejas M."/>
            <person name="Ortiz-Castellanos L."/>
            <person name="Pisabarro A.G."/>
            <person name="Rodriguez-Romero J."/>
            <person name="Ruiz-Herrera J."/>
            <person name="Ruiz-Vazquez R."/>
            <person name="Sanz C."/>
            <person name="Schackwitz W."/>
            <person name="Schmutz J."/>
            <person name="Shahriari M."/>
            <person name="Shelest E."/>
            <person name="Silva-Franco F."/>
            <person name="Soanes D."/>
            <person name="Syed K."/>
            <person name="Tagua V.G."/>
            <person name="Talbot N.J."/>
            <person name="Thon M."/>
            <person name="De vries R.P."/>
            <person name="Wiebenga A."/>
            <person name="Yadav J.S."/>
            <person name="Braun E.L."/>
            <person name="Baker S."/>
            <person name="Garre V."/>
            <person name="Horwitz B."/>
            <person name="Torres-Martinez S."/>
            <person name="Idnurm A."/>
            <person name="Herrera-Estrella A."/>
            <person name="Gabaldon T."/>
            <person name="Grigoriev I.V."/>
        </authorList>
    </citation>
    <scope>NUCLEOTIDE SEQUENCE [LARGE SCALE GENOMIC DNA]</scope>
    <source>
        <strain evidence="7">NRRL 1555(-)</strain>
    </source>
</reference>
<evidence type="ECO:0000313" key="6">
    <source>
        <dbReference type="EMBL" id="OAD78290.1"/>
    </source>
</evidence>
<feature type="transmembrane region" description="Helical" evidence="5">
    <location>
        <begin position="343"/>
        <end position="369"/>
    </location>
</feature>
<feature type="transmembrane region" description="Helical" evidence="5">
    <location>
        <begin position="28"/>
        <end position="48"/>
    </location>
</feature>
<comment type="subcellular location">
    <subcellularLocation>
        <location evidence="1">Membrane</location>
        <topology evidence="1">Multi-pass membrane protein</topology>
    </subcellularLocation>
</comment>
<feature type="transmembrane region" description="Helical" evidence="5">
    <location>
        <begin position="381"/>
        <end position="401"/>
    </location>
</feature>
<evidence type="ECO:0000313" key="7">
    <source>
        <dbReference type="Proteomes" id="UP000077315"/>
    </source>
</evidence>
<dbReference type="AlphaFoldDB" id="A0A163EEX4"/>
<dbReference type="InterPro" id="IPR036259">
    <property type="entry name" value="MFS_trans_sf"/>
</dbReference>